<sequence length="239" mass="26917">MFNFIGCGSAFHTTLGNNGAYLKKDQTLYMIDCGSSTFHRLVAHNLLEDVKRIDILMTHTHPDHIGSLGDLIFYSYFKLNPAFTPKVTVIAPKPLLEEVKAIASKMGVEDLQVSWQEVSTSSMFETFTINPVSVEHAETLTCFGYEFIKGNERYYYSGDANAIPDFILKQLLKGNYTLFFQDTSGADYEGNVHLSLRELNELIPPSYRATVCCMHLDEAFPIEEARKSGYQLAIDSLIK</sequence>
<dbReference type="Proteomes" id="UP001179280">
    <property type="component" value="Unassembled WGS sequence"/>
</dbReference>
<reference evidence="2" key="1">
    <citation type="submission" date="2021-01" db="EMBL/GenBank/DDBJ databases">
        <title>Genomic Encyclopedia of Type Strains, Phase IV (KMG-IV): sequencing the most valuable type-strain genomes for metagenomic binning, comparative biology and taxonomic classification.</title>
        <authorList>
            <person name="Goeker M."/>
        </authorList>
    </citation>
    <scope>NUCLEOTIDE SEQUENCE</scope>
    <source>
        <strain evidence="2">DSM 21943</strain>
    </source>
</reference>
<accession>A0ABS2T371</accession>
<dbReference type="SUPFAM" id="SSF56281">
    <property type="entry name" value="Metallo-hydrolase/oxidoreductase"/>
    <property type="match status" value="1"/>
</dbReference>
<dbReference type="PANTHER" id="PTHR42663:SF6">
    <property type="entry name" value="HYDROLASE C777.06C-RELATED"/>
    <property type="match status" value="1"/>
</dbReference>
<dbReference type="Pfam" id="PF23023">
    <property type="entry name" value="Anti-Pycsar_Apyc1"/>
    <property type="match status" value="1"/>
</dbReference>
<dbReference type="RefSeq" id="WP_204469113.1">
    <property type="nucleotide sequence ID" value="NZ_JAFBCV010000023.1"/>
</dbReference>
<evidence type="ECO:0000313" key="3">
    <source>
        <dbReference type="Proteomes" id="UP001179280"/>
    </source>
</evidence>
<evidence type="ECO:0000313" key="2">
    <source>
        <dbReference type="EMBL" id="MBM7841149.1"/>
    </source>
</evidence>
<dbReference type="EMBL" id="JAFBCV010000023">
    <property type="protein sequence ID" value="MBM7841149.1"/>
    <property type="molecule type" value="Genomic_DNA"/>
</dbReference>
<protein>
    <submittedName>
        <fullName evidence="2">Ribonuclease BN (tRNA processing enzyme)</fullName>
    </submittedName>
</protein>
<evidence type="ECO:0000259" key="1">
    <source>
        <dbReference type="SMART" id="SM00849"/>
    </source>
</evidence>
<comment type="caution">
    <text evidence="2">The sequence shown here is derived from an EMBL/GenBank/DDBJ whole genome shotgun (WGS) entry which is preliminary data.</text>
</comment>
<dbReference type="InterPro" id="IPR036866">
    <property type="entry name" value="RibonucZ/Hydroxyglut_hydro"/>
</dbReference>
<dbReference type="InterPro" id="IPR001279">
    <property type="entry name" value="Metallo-B-lactamas"/>
</dbReference>
<proteinExistence type="predicted"/>
<keyword evidence="3" id="KW-1185">Reference proteome</keyword>
<name>A0ABS2T371_9BACI</name>
<dbReference type="SMART" id="SM00849">
    <property type="entry name" value="Lactamase_B"/>
    <property type="match status" value="1"/>
</dbReference>
<dbReference type="PANTHER" id="PTHR42663">
    <property type="entry name" value="HYDROLASE C777.06C-RELATED-RELATED"/>
    <property type="match status" value="1"/>
</dbReference>
<organism evidence="2 3">
    <name type="scientific">Shouchella xiaoxiensis</name>
    <dbReference type="NCBI Taxonomy" id="766895"/>
    <lineage>
        <taxon>Bacteria</taxon>
        <taxon>Bacillati</taxon>
        <taxon>Bacillota</taxon>
        <taxon>Bacilli</taxon>
        <taxon>Bacillales</taxon>
        <taxon>Bacillaceae</taxon>
        <taxon>Shouchella</taxon>
    </lineage>
</organism>
<feature type="domain" description="Metallo-beta-lactamase" evidence="1">
    <location>
        <begin position="16"/>
        <end position="215"/>
    </location>
</feature>
<dbReference type="Gene3D" id="3.60.15.10">
    <property type="entry name" value="Ribonuclease Z/Hydroxyacylglutathione hydrolase-like"/>
    <property type="match status" value="1"/>
</dbReference>
<gene>
    <name evidence="2" type="ORF">JOC54_004450</name>
</gene>